<sequence length="368" mass="38579">MTETPTLAAAFTRAADGRFTMAGSPRLAALARAVAADPGLGAPVAALGETLPGHPPLLFAAVQCVLRTVRHPLADYYPTLGGHREPGPGMVEAFADLVATHGGLLAELCAARPASRTNDPGIAAITRPALGRAAAAAGGRPVALLELGAAAGLALLPDLYRYSYRGAGSEVVAGAGAVTLECELRGPVPDHLDTDLDVALRIGLERDPVLHDDPDAVRWLLSGVYPERTAELARLTAGLAGLDTHPVDWRVGDFLDELPKALADVPADVLPVVYGSSVLCCLDRRAEFPGLLAAAGRDLVWISKEQPENALALVSDEPNPFSTEHCSVLTSVTYTAGEVSEVVALAEVDPWVRWLDWRPTVMRPRSAG</sequence>
<dbReference type="Pfam" id="PF10094">
    <property type="entry name" value="DUF2332"/>
    <property type="match status" value="1"/>
</dbReference>
<dbReference type="RefSeq" id="WP_197004980.1">
    <property type="nucleotide sequence ID" value="NZ_BONS01000017.1"/>
</dbReference>
<protein>
    <recommendedName>
        <fullName evidence="3">DUF2332 domain-containing protein</fullName>
    </recommendedName>
</protein>
<proteinExistence type="predicted"/>
<name>A0A8J7KKJ3_9ACTN</name>
<dbReference type="AlphaFoldDB" id="A0A8J7KKJ3"/>
<organism evidence="1 2">
    <name type="scientific">Longispora fulva</name>
    <dbReference type="NCBI Taxonomy" id="619741"/>
    <lineage>
        <taxon>Bacteria</taxon>
        <taxon>Bacillati</taxon>
        <taxon>Actinomycetota</taxon>
        <taxon>Actinomycetes</taxon>
        <taxon>Micromonosporales</taxon>
        <taxon>Micromonosporaceae</taxon>
        <taxon>Longispora</taxon>
    </lineage>
</organism>
<evidence type="ECO:0008006" key="3">
    <source>
        <dbReference type="Google" id="ProtNLM"/>
    </source>
</evidence>
<gene>
    <name evidence="1" type="ORF">IW245_004393</name>
</gene>
<keyword evidence="2" id="KW-1185">Reference proteome</keyword>
<dbReference type="Proteomes" id="UP000622552">
    <property type="component" value="Unassembled WGS sequence"/>
</dbReference>
<evidence type="ECO:0000313" key="2">
    <source>
        <dbReference type="Proteomes" id="UP000622552"/>
    </source>
</evidence>
<dbReference type="InterPro" id="IPR011200">
    <property type="entry name" value="UCP012608"/>
</dbReference>
<evidence type="ECO:0000313" key="1">
    <source>
        <dbReference type="EMBL" id="MBG6138199.1"/>
    </source>
</evidence>
<comment type="caution">
    <text evidence="1">The sequence shown here is derived from an EMBL/GenBank/DDBJ whole genome shotgun (WGS) entry which is preliminary data.</text>
</comment>
<accession>A0A8J7KKJ3</accession>
<reference evidence="1" key="1">
    <citation type="submission" date="2020-11" db="EMBL/GenBank/DDBJ databases">
        <title>Sequencing the genomes of 1000 actinobacteria strains.</title>
        <authorList>
            <person name="Klenk H.-P."/>
        </authorList>
    </citation>
    <scope>NUCLEOTIDE SEQUENCE</scope>
    <source>
        <strain evidence="1">DSM 45356</strain>
    </source>
</reference>
<dbReference type="EMBL" id="JADOUF010000001">
    <property type="protein sequence ID" value="MBG6138199.1"/>
    <property type="molecule type" value="Genomic_DNA"/>
</dbReference>